<evidence type="ECO:0000313" key="11">
    <source>
        <dbReference type="Proteomes" id="UP000186465"/>
    </source>
</evidence>
<keyword evidence="3" id="KW-0813">Transport</keyword>
<dbReference type="RefSeq" id="WP_075361710.1">
    <property type="nucleotide sequence ID" value="NZ_MPDM01000005.1"/>
</dbReference>
<feature type="transmembrane region" description="Helical" evidence="9">
    <location>
        <begin position="328"/>
        <end position="348"/>
    </location>
</feature>
<keyword evidence="7 9" id="KW-1133">Transmembrane helix</keyword>
<accession>A0A1Q5PMA9</accession>
<feature type="transmembrane region" description="Helical" evidence="9">
    <location>
        <begin position="291"/>
        <end position="316"/>
    </location>
</feature>
<feature type="transmembrane region" description="Helical" evidence="9">
    <location>
        <begin position="42"/>
        <end position="66"/>
    </location>
</feature>
<keyword evidence="5 9" id="KW-0812">Transmembrane</keyword>
<proteinExistence type="inferred from homology"/>
<feature type="transmembrane region" description="Helical" evidence="9">
    <location>
        <begin position="78"/>
        <end position="100"/>
    </location>
</feature>
<evidence type="ECO:0000256" key="4">
    <source>
        <dbReference type="ARBA" id="ARBA00022475"/>
    </source>
</evidence>
<dbReference type="NCBIfam" id="TIGR00796">
    <property type="entry name" value="livcs"/>
    <property type="match status" value="1"/>
</dbReference>
<dbReference type="GO" id="GO:0015188">
    <property type="term" value="F:L-isoleucine transmembrane transporter activity"/>
    <property type="evidence" value="ECO:0007669"/>
    <property type="project" value="TreeGrafter"/>
</dbReference>
<evidence type="ECO:0000256" key="8">
    <source>
        <dbReference type="ARBA" id="ARBA00023136"/>
    </source>
</evidence>
<keyword evidence="4" id="KW-1003">Cell membrane</keyword>
<keyword evidence="11" id="KW-1185">Reference proteome</keyword>
<dbReference type="EMBL" id="MPDM01000005">
    <property type="protein sequence ID" value="OKL48681.1"/>
    <property type="molecule type" value="Genomic_DNA"/>
</dbReference>
<feature type="transmembrane region" description="Helical" evidence="9">
    <location>
        <begin position="413"/>
        <end position="437"/>
    </location>
</feature>
<reference evidence="11" key="1">
    <citation type="submission" date="2016-11" db="EMBL/GenBank/DDBJ databases">
        <title>Actinomyces gypaetusis sp. nov. isolated from Gypaetus barbatus in Qinghai Tibet Plateau China.</title>
        <authorList>
            <person name="Meng X."/>
        </authorList>
    </citation>
    <scope>NUCLEOTIDE SEQUENCE [LARGE SCALE GENOMIC DNA]</scope>
    <source>
        <strain evidence="11">DSM 15383</strain>
    </source>
</reference>
<dbReference type="Proteomes" id="UP000186465">
    <property type="component" value="Unassembled WGS sequence"/>
</dbReference>
<feature type="transmembrane region" description="Helical" evidence="9">
    <location>
        <begin position="237"/>
        <end position="261"/>
    </location>
</feature>
<feature type="transmembrane region" description="Helical" evidence="9">
    <location>
        <begin position="162"/>
        <end position="185"/>
    </location>
</feature>
<dbReference type="PANTHER" id="PTHR30588:SF0">
    <property type="entry name" value="BRANCHED-CHAIN AMINO ACID PERMEASE BRNQ"/>
    <property type="match status" value="1"/>
</dbReference>
<evidence type="ECO:0000256" key="9">
    <source>
        <dbReference type="SAM" id="Phobius"/>
    </source>
</evidence>
<feature type="transmembrane region" description="Helical" evidence="9">
    <location>
        <begin position="12"/>
        <end position="30"/>
    </location>
</feature>
<feature type="transmembrane region" description="Helical" evidence="9">
    <location>
        <begin position="131"/>
        <end position="150"/>
    </location>
</feature>
<evidence type="ECO:0000256" key="1">
    <source>
        <dbReference type="ARBA" id="ARBA00004651"/>
    </source>
</evidence>
<dbReference type="OrthoDB" id="9783920at2"/>
<evidence type="ECO:0000256" key="7">
    <source>
        <dbReference type="ARBA" id="ARBA00022989"/>
    </source>
</evidence>
<keyword evidence="8 9" id="KW-0472">Membrane</keyword>
<dbReference type="GO" id="GO:0005886">
    <property type="term" value="C:plasma membrane"/>
    <property type="evidence" value="ECO:0007669"/>
    <property type="project" value="UniProtKB-SubCell"/>
</dbReference>
<gene>
    <name evidence="10" type="ORF">BM477_05655</name>
</gene>
<evidence type="ECO:0000313" key="10">
    <source>
        <dbReference type="EMBL" id="OKL48681.1"/>
    </source>
</evidence>
<evidence type="ECO:0000256" key="3">
    <source>
        <dbReference type="ARBA" id="ARBA00022448"/>
    </source>
</evidence>
<keyword evidence="6" id="KW-0029">Amino-acid transport</keyword>
<comment type="subcellular location">
    <subcellularLocation>
        <location evidence="1">Cell membrane</location>
        <topology evidence="1">Multi-pass membrane protein</topology>
    </subcellularLocation>
</comment>
<comment type="caution">
    <text evidence="10">The sequence shown here is derived from an EMBL/GenBank/DDBJ whole genome shotgun (WGS) entry which is preliminary data.</text>
</comment>
<dbReference type="AlphaFoldDB" id="A0A1Q5PMA9"/>
<dbReference type="GO" id="GO:0015190">
    <property type="term" value="F:L-leucine transmembrane transporter activity"/>
    <property type="evidence" value="ECO:0007669"/>
    <property type="project" value="TreeGrafter"/>
</dbReference>
<organism evidence="10 11">
    <name type="scientific">Boudabousia marimammalium</name>
    <dbReference type="NCBI Taxonomy" id="156892"/>
    <lineage>
        <taxon>Bacteria</taxon>
        <taxon>Bacillati</taxon>
        <taxon>Actinomycetota</taxon>
        <taxon>Actinomycetes</taxon>
        <taxon>Actinomycetales</taxon>
        <taxon>Actinomycetaceae</taxon>
        <taxon>Boudabousia</taxon>
    </lineage>
</organism>
<feature type="transmembrane region" description="Helical" evidence="9">
    <location>
        <begin position="205"/>
        <end position="225"/>
    </location>
</feature>
<feature type="transmembrane region" description="Helical" evidence="9">
    <location>
        <begin position="354"/>
        <end position="375"/>
    </location>
</feature>
<feature type="transmembrane region" description="Helical" evidence="9">
    <location>
        <begin position="387"/>
        <end position="407"/>
    </location>
</feature>
<dbReference type="Pfam" id="PF05525">
    <property type="entry name" value="Branch_AA_trans"/>
    <property type="match status" value="1"/>
</dbReference>
<evidence type="ECO:0000256" key="2">
    <source>
        <dbReference type="ARBA" id="ARBA00008540"/>
    </source>
</evidence>
<dbReference type="GO" id="GO:0005304">
    <property type="term" value="F:L-valine transmembrane transporter activity"/>
    <property type="evidence" value="ECO:0007669"/>
    <property type="project" value="TreeGrafter"/>
</dbReference>
<evidence type="ECO:0000256" key="5">
    <source>
        <dbReference type="ARBA" id="ARBA00022692"/>
    </source>
</evidence>
<sequence length="454" mass="47745">MNQQSTSLRSVFVSGLALFAMFFGAGNIIFPPMLGVQSGTNLVAAIFGFVMTAVLLPALGIVAAGTSTTGVFGLTKHVGLIFGRTYTTIVFLSIGVLYAIPRVATVAYETSLHPLLEAQGVDVSPGATGEYLGLIAFTLFFFAVTALLTYSPGKLVDRVGTWLTPALIILLALLIVVGLFTLSPMNAAPVEKYAQDPLAVGLLDGYNTMDALASIVFGGVIIDSLRRAGYVNPRKLFKATIGAGLIASFFLAVVYIGLAMLGARTPAEGLENGAQVLSASAGLLFGNAGQVVFGLTVFLACLTTAVGLVGASVQYFQKLFPSVGFNPMLLIHLLISLVISNLGLTLILKVVVPLVLLTYPVTIALIGVALISIFVRFELRWSFRLAVWTAAVFAAWSSLRAAGLLSLDAAWDVLPLSSIDMAWLVPASIMLVVGLVVDFNQKLPKLAAEEVPVA</sequence>
<dbReference type="PANTHER" id="PTHR30588">
    <property type="entry name" value="BRANCHED-CHAIN AMINO ACID TRANSPORT SYSTEM 2 CARRIER PROTEIN"/>
    <property type="match status" value="1"/>
</dbReference>
<comment type="similarity">
    <text evidence="2">Belongs to the branched chain amino acid transporter family.</text>
</comment>
<name>A0A1Q5PMA9_9ACTO</name>
<dbReference type="GO" id="GO:0015820">
    <property type="term" value="P:L-leucine transport"/>
    <property type="evidence" value="ECO:0007669"/>
    <property type="project" value="TreeGrafter"/>
</dbReference>
<evidence type="ECO:0000256" key="6">
    <source>
        <dbReference type="ARBA" id="ARBA00022970"/>
    </source>
</evidence>
<dbReference type="InterPro" id="IPR004685">
    <property type="entry name" value="Brnchd-chn_aa_trnsp_Livcs"/>
</dbReference>
<dbReference type="GO" id="GO:0015818">
    <property type="term" value="P:isoleucine transport"/>
    <property type="evidence" value="ECO:0007669"/>
    <property type="project" value="TreeGrafter"/>
</dbReference>
<protein>
    <submittedName>
        <fullName evidence="10">Branched-chain amino acid transport system II carrier protein</fullName>
    </submittedName>
</protein>